<dbReference type="Proteomes" id="UP001152592">
    <property type="component" value="Unassembled WGS sequence"/>
</dbReference>
<dbReference type="EMBL" id="CAJVPD010000236">
    <property type="protein sequence ID" value="CAG8381017.1"/>
    <property type="molecule type" value="Genomic_DNA"/>
</dbReference>
<dbReference type="SUPFAM" id="SSF53474">
    <property type="entry name" value="alpha/beta-Hydrolases"/>
    <property type="match status" value="1"/>
</dbReference>
<evidence type="ECO:0000259" key="2">
    <source>
        <dbReference type="Pfam" id="PF07859"/>
    </source>
</evidence>
<dbReference type="Pfam" id="PF07859">
    <property type="entry name" value="Abhydrolase_3"/>
    <property type="match status" value="1"/>
</dbReference>
<sequence length="348" mass="38074">MDPYNTPEAVLQLGVINPEVEQILKENPAPDLSSDPPHILRAGADIGDRLACERKPASHGTHESVMTITLRDGHESELRIVKPPNPQPNSPLVVLIYGGGFFTGLNIQLLPWAKATAALYNATVVLPSYRLAPEYKFPTSHHDIWDTVQWLAANASSLGADPSQGFVIGGSSAGANLAAVTAHRALRENLSPPLTGVLANIPPLLDEHIVPDKYKHLFLSREQNGNGPVCNSKDLEVWMSWWLPDFRSVDYSPVNSDVPLAGLPPHVVMVDGMDTLRDDGLIYEKMLRDNGVATRLVAWPGMPHGHWGMFPQHSLSDVAQIDTISTIGWLLGNEVAREKVESIWNEEA</sequence>
<reference evidence="3" key="1">
    <citation type="submission" date="2021-07" db="EMBL/GenBank/DDBJ databases">
        <authorList>
            <person name="Branca A.L. A."/>
        </authorList>
    </citation>
    <scope>NUCLEOTIDE SEQUENCE</scope>
</reference>
<comment type="caution">
    <text evidence="3">The sequence shown here is derived from an EMBL/GenBank/DDBJ whole genome shotgun (WGS) entry which is preliminary data.</text>
</comment>
<dbReference type="PANTHER" id="PTHR48081:SF8">
    <property type="entry name" value="ALPHA_BETA HYDROLASE FOLD-3 DOMAIN-CONTAINING PROTEIN-RELATED"/>
    <property type="match status" value="1"/>
</dbReference>
<dbReference type="InterPro" id="IPR050300">
    <property type="entry name" value="GDXG_lipolytic_enzyme"/>
</dbReference>
<dbReference type="InterPro" id="IPR029058">
    <property type="entry name" value="AB_hydrolase_fold"/>
</dbReference>
<dbReference type="OrthoDB" id="4459390at2759"/>
<keyword evidence="1" id="KW-0378">Hydrolase</keyword>
<organism evidence="3 4">
    <name type="scientific">Penicillium salamii</name>
    <dbReference type="NCBI Taxonomy" id="1612424"/>
    <lineage>
        <taxon>Eukaryota</taxon>
        <taxon>Fungi</taxon>
        <taxon>Dikarya</taxon>
        <taxon>Ascomycota</taxon>
        <taxon>Pezizomycotina</taxon>
        <taxon>Eurotiomycetes</taxon>
        <taxon>Eurotiomycetidae</taxon>
        <taxon>Eurotiales</taxon>
        <taxon>Aspergillaceae</taxon>
        <taxon>Penicillium</taxon>
    </lineage>
</organism>
<dbReference type="GO" id="GO:0016787">
    <property type="term" value="F:hydrolase activity"/>
    <property type="evidence" value="ECO:0007669"/>
    <property type="project" value="UniProtKB-KW"/>
</dbReference>
<dbReference type="Gene3D" id="3.40.50.1820">
    <property type="entry name" value="alpha/beta hydrolase"/>
    <property type="match status" value="1"/>
</dbReference>
<name>A0A9W4J6R5_9EURO</name>
<dbReference type="AlphaFoldDB" id="A0A9W4J6R5"/>
<dbReference type="GO" id="GO:0017000">
    <property type="term" value="P:antibiotic biosynthetic process"/>
    <property type="evidence" value="ECO:0007669"/>
    <property type="project" value="UniProtKB-ARBA"/>
</dbReference>
<dbReference type="PANTHER" id="PTHR48081">
    <property type="entry name" value="AB HYDROLASE SUPERFAMILY PROTEIN C4A8.06C"/>
    <property type="match status" value="1"/>
</dbReference>
<dbReference type="GO" id="GO:0072330">
    <property type="term" value="P:monocarboxylic acid biosynthetic process"/>
    <property type="evidence" value="ECO:0007669"/>
    <property type="project" value="UniProtKB-ARBA"/>
</dbReference>
<proteinExistence type="predicted"/>
<gene>
    <name evidence="3" type="ORF">PSALAMII_LOCUS5705</name>
</gene>
<dbReference type="InterPro" id="IPR013094">
    <property type="entry name" value="AB_hydrolase_3"/>
</dbReference>
<evidence type="ECO:0000313" key="3">
    <source>
        <dbReference type="EMBL" id="CAG8381017.1"/>
    </source>
</evidence>
<accession>A0A9W4J6R5</accession>
<evidence type="ECO:0000313" key="4">
    <source>
        <dbReference type="Proteomes" id="UP001152592"/>
    </source>
</evidence>
<evidence type="ECO:0000256" key="1">
    <source>
        <dbReference type="ARBA" id="ARBA00022801"/>
    </source>
</evidence>
<protein>
    <recommendedName>
        <fullName evidence="2">Alpha/beta hydrolase fold-3 domain-containing protein</fullName>
    </recommendedName>
</protein>
<feature type="domain" description="Alpha/beta hydrolase fold-3" evidence="2">
    <location>
        <begin position="93"/>
        <end position="306"/>
    </location>
</feature>